<evidence type="ECO:0000313" key="1">
    <source>
        <dbReference type="EMBL" id="MPN31447.1"/>
    </source>
</evidence>
<organism evidence="1">
    <name type="scientific">bioreactor metagenome</name>
    <dbReference type="NCBI Taxonomy" id="1076179"/>
    <lineage>
        <taxon>unclassified sequences</taxon>
        <taxon>metagenomes</taxon>
        <taxon>ecological metagenomes</taxon>
    </lineage>
</organism>
<accession>A0A645GXJ3</accession>
<proteinExistence type="predicted"/>
<gene>
    <name evidence="1" type="ORF">SDC9_178921</name>
</gene>
<name>A0A645GXJ3_9ZZZZ</name>
<protein>
    <submittedName>
        <fullName evidence="1">Uncharacterized protein</fullName>
    </submittedName>
</protein>
<dbReference type="EMBL" id="VSSQ01082969">
    <property type="protein sequence ID" value="MPN31447.1"/>
    <property type="molecule type" value="Genomic_DNA"/>
</dbReference>
<dbReference type="AlphaFoldDB" id="A0A645GXJ3"/>
<comment type="caution">
    <text evidence="1">The sequence shown here is derived from an EMBL/GenBank/DDBJ whole genome shotgun (WGS) entry which is preliminary data.</text>
</comment>
<sequence length="131" mass="14724">MDDVAAMESALLDDDRRHRALAFVKVSLDDGAGRRGLGIGLELLHLGDDKQHLKKFVDVEPLFGRHIDHYRIAAPLFGDEAVIGKLLAHPLRLRLRLVHLVDGDDDGNARRLSVVERLYRLRFDPVIGGHH</sequence>
<reference evidence="1" key="1">
    <citation type="submission" date="2019-08" db="EMBL/GenBank/DDBJ databases">
        <authorList>
            <person name="Kucharzyk K."/>
            <person name="Murdoch R.W."/>
            <person name="Higgins S."/>
            <person name="Loffler F."/>
        </authorList>
    </citation>
    <scope>NUCLEOTIDE SEQUENCE</scope>
</reference>